<evidence type="ECO:0008006" key="2">
    <source>
        <dbReference type="Google" id="ProtNLM"/>
    </source>
</evidence>
<sequence>MAMVSMPKRLPKKYDLLGLKTLNLDHNHEVLATLVSCLLNSSPNLVDLRIIEDFGLFFEWKPGHPLPLAAEVWEEQINARCVEKHLSSVTYYIGSLFEGHPGGLCQFLVMNARVLKRMNIQYRRLRVKPEHAAMVEAVRSELHRWPRASPDVVLELSPVDRYLRF</sequence>
<evidence type="ECO:0000313" key="1">
    <source>
        <dbReference type="EMBL" id="JAD76144.1"/>
    </source>
</evidence>
<proteinExistence type="predicted"/>
<reference evidence="1" key="2">
    <citation type="journal article" date="2015" name="Data Brief">
        <title>Shoot transcriptome of the giant reed, Arundo donax.</title>
        <authorList>
            <person name="Barrero R.A."/>
            <person name="Guerrero F.D."/>
            <person name="Moolhuijzen P."/>
            <person name="Goolsby J.A."/>
            <person name="Tidwell J."/>
            <person name="Bellgard S.E."/>
            <person name="Bellgard M.I."/>
        </authorList>
    </citation>
    <scope>NUCLEOTIDE SEQUENCE</scope>
    <source>
        <tissue evidence="1">Shoot tissue taken approximately 20 cm above the soil surface</tissue>
    </source>
</reference>
<dbReference type="EMBL" id="GBRH01221751">
    <property type="protein sequence ID" value="JAD76144.1"/>
    <property type="molecule type" value="Transcribed_RNA"/>
</dbReference>
<protein>
    <recommendedName>
        <fullName evidence="2">FBD domain-containing protein</fullName>
    </recommendedName>
</protein>
<reference evidence="1" key="1">
    <citation type="submission" date="2014-09" db="EMBL/GenBank/DDBJ databases">
        <authorList>
            <person name="Magalhaes I.L.F."/>
            <person name="Oliveira U."/>
            <person name="Santos F.R."/>
            <person name="Vidigal T.H.D.A."/>
            <person name="Brescovit A.D."/>
            <person name="Santos A.J."/>
        </authorList>
    </citation>
    <scope>NUCLEOTIDE SEQUENCE</scope>
    <source>
        <tissue evidence="1">Shoot tissue taken approximately 20 cm above the soil surface</tissue>
    </source>
</reference>
<organism evidence="1">
    <name type="scientific">Arundo donax</name>
    <name type="common">Giant reed</name>
    <name type="synonym">Donax arundinaceus</name>
    <dbReference type="NCBI Taxonomy" id="35708"/>
    <lineage>
        <taxon>Eukaryota</taxon>
        <taxon>Viridiplantae</taxon>
        <taxon>Streptophyta</taxon>
        <taxon>Embryophyta</taxon>
        <taxon>Tracheophyta</taxon>
        <taxon>Spermatophyta</taxon>
        <taxon>Magnoliopsida</taxon>
        <taxon>Liliopsida</taxon>
        <taxon>Poales</taxon>
        <taxon>Poaceae</taxon>
        <taxon>PACMAD clade</taxon>
        <taxon>Arundinoideae</taxon>
        <taxon>Arundineae</taxon>
        <taxon>Arundo</taxon>
    </lineage>
</organism>
<accession>A0A0A9CIQ5</accession>
<dbReference type="AlphaFoldDB" id="A0A0A9CIQ5"/>
<name>A0A0A9CIQ5_ARUDO</name>